<evidence type="ECO:0000313" key="3">
    <source>
        <dbReference type="Proteomes" id="UP000275777"/>
    </source>
</evidence>
<proteinExistence type="predicted"/>
<organism evidence="2 3">
    <name type="scientific">Chromobacterium violaceum</name>
    <dbReference type="NCBI Taxonomy" id="536"/>
    <lineage>
        <taxon>Bacteria</taxon>
        <taxon>Pseudomonadati</taxon>
        <taxon>Pseudomonadota</taxon>
        <taxon>Betaproteobacteria</taxon>
        <taxon>Neisseriales</taxon>
        <taxon>Chromobacteriaceae</taxon>
        <taxon>Chromobacterium</taxon>
    </lineage>
</organism>
<dbReference type="GO" id="GO:0008320">
    <property type="term" value="F:protein transmembrane transporter activity"/>
    <property type="evidence" value="ECO:0007669"/>
    <property type="project" value="TreeGrafter"/>
</dbReference>
<protein>
    <submittedName>
        <fullName evidence="2">Hemolysin transporter protein shlB</fullName>
    </submittedName>
</protein>
<feature type="domain" description="Haemolysin activator HlyB C-terminal" evidence="1">
    <location>
        <begin position="3"/>
        <end position="54"/>
    </location>
</feature>
<reference evidence="2 3" key="1">
    <citation type="submission" date="2018-12" db="EMBL/GenBank/DDBJ databases">
        <authorList>
            <consortium name="Pathogen Informatics"/>
        </authorList>
    </citation>
    <scope>NUCLEOTIDE SEQUENCE [LARGE SCALE GENOMIC DNA]</scope>
    <source>
        <strain evidence="2 3">NCTC9695</strain>
    </source>
</reference>
<gene>
    <name evidence="2" type="primary">shlB_3</name>
    <name evidence="2" type="ORF">NCTC9695_02708</name>
</gene>
<dbReference type="InterPro" id="IPR051544">
    <property type="entry name" value="TPS_OM_transporter"/>
</dbReference>
<dbReference type="Pfam" id="PF03865">
    <property type="entry name" value="ShlB"/>
    <property type="match status" value="1"/>
</dbReference>
<evidence type="ECO:0000313" key="2">
    <source>
        <dbReference type="EMBL" id="VEB42265.1"/>
    </source>
</evidence>
<dbReference type="PANTHER" id="PTHR34597:SF3">
    <property type="entry name" value="OUTER MEMBRANE TRANSPORTER CDIB"/>
    <property type="match status" value="1"/>
</dbReference>
<dbReference type="InterPro" id="IPR005565">
    <property type="entry name" value="Hemolysn_activator_HlyB_C"/>
</dbReference>
<dbReference type="Gene3D" id="2.40.160.50">
    <property type="entry name" value="membrane protein fhac: a member of the omp85/tpsb transporter family"/>
    <property type="match status" value="1"/>
</dbReference>
<name>A0A3S4HLK8_CHRVL</name>
<dbReference type="EMBL" id="LR134182">
    <property type="protein sequence ID" value="VEB42265.1"/>
    <property type="molecule type" value="Genomic_DNA"/>
</dbReference>
<dbReference type="GO" id="GO:0046819">
    <property type="term" value="P:protein secretion by the type V secretion system"/>
    <property type="evidence" value="ECO:0007669"/>
    <property type="project" value="TreeGrafter"/>
</dbReference>
<dbReference type="AlphaFoldDB" id="A0A3S4HLK8"/>
<dbReference type="PANTHER" id="PTHR34597">
    <property type="entry name" value="SLR1661 PROTEIN"/>
    <property type="match status" value="1"/>
</dbReference>
<sequence>MQIALSGQASRDDLPGVERLDIADASAVRGFRNNSLVSETGWYWRNTLSRRFMAAAGA</sequence>
<evidence type="ECO:0000259" key="1">
    <source>
        <dbReference type="Pfam" id="PF03865"/>
    </source>
</evidence>
<dbReference type="GO" id="GO:0098046">
    <property type="term" value="C:type V protein secretion system complex"/>
    <property type="evidence" value="ECO:0007669"/>
    <property type="project" value="TreeGrafter"/>
</dbReference>
<dbReference type="Proteomes" id="UP000275777">
    <property type="component" value="Chromosome"/>
</dbReference>
<accession>A0A3S4HLK8</accession>